<evidence type="ECO:0000259" key="4">
    <source>
        <dbReference type="PROSITE" id="PS51118"/>
    </source>
</evidence>
<evidence type="ECO:0000256" key="3">
    <source>
        <dbReference type="ARBA" id="ARBA00023163"/>
    </source>
</evidence>
<dbReference type="Gene3D" id="1.10.10.10">
    <property type="entry name" value="Winged helix-like DNA-binding domain superfamily/Winged helix DNA-binding domain"/>
    <property type="match status" value="1"/>
</dbReference>
<keyword evidence="6" id="KW-1185">Reference proteome</keyword>
<dbReference type="EMBL" id="JAODIM010000043">
    <property type="protein sequence ID" value="MCU5780355.1"/>
    <property type="molecule type" value="Genomic_DNA"/>
</dbReference>
<comment type="caution">
    <text evidence="5">The sequence shown here is derived from an EMBL/GenBank/DDBJ whole genome shotgun (WGS) entry which is preliminary data.</text>
</comment>
<dbReference type="PROSITE" id="PS51118">
    <property type="entry name" value="HTH_HXLR"/>
    <property type="match status" value="1"/>
</dbReference>
<sequence>MADLSGPFIATCPTRMLLDQLADKWSVLLLIAVSENPVRFNTLKRQIEGISQKMLGQTLRRLEMNGLVRREAFATVPVTVQYGITPLGVSLVPIVDALRQWSVTHVAEILAARNSFTSEN</sequence>
<dbReference type="SUPFAM" id="SSF46785">
    <property type="entry name" value="Winged helix' DNA-binding domain"/>
    <property type="match status" value="1"/>
</dbReference>
<dbReference type="Proteomes" id="UP001064262">
    <property type="component" value="Unassembled WGS sequence"/>
</dbReference>
<proteinExistence type="predicted"/>
<dbReference type="AlphaFoldDB" id="A0A9J6PV31"/>
<name>A0A9J6PV31_9GAMM</name>
<evidence type="ECO:0000256" key="2">
    <source>
        <dbReference type="ARBA" id="ARBA00023125"/>
    </source>
</evidence>
<keyword evidence="2" id="KW-0238">DNA-binding</keyword>
<dbReference type="InterPro" id="IPR036390">
    <property type="entry name" value="WH_DNA-bd_sf"/>
</dbReference>
<dbReference type="InterPro" id="IPR036388">
    <property type="entry name" value="WH-like_DNA-bd_sf"/>
</dbReference>
<protein>
    <submittedName>
        <fullName evidence="5">Helix-turn-helix transcriptional regulator</fullName>
    </submittedName>
</protein>
<dbReference type="PANTHER" id="PTHR33204:SF37">
    <property type="entry name" value="HTH-TYPE TRANSCRIPTIONAL REGULATOR YODB"/>
    <property type="match status" value="1"/>
</dbReference>
<reference evidence="5" key="1">
    <citation type="submission" date="2022-09" db="EMBL/GenBank/DDBJ databases">
        <title>Winslowiella arboricola sp. nov., isolated from bleeding cankers on broadleaf hosts.</title>
        <authorList>
            <person name="Brady C."/>
            <person name="Kaur S."/>
            <person name="Crampton B."/>
            <person name="Maddock D."/>
            <person name="Arnold D."/>
            <person name="Denman S."/>
        </authorList>
    </citation>
    <scope>NUCLEOTIDE SEQUENCE</scope>
    <source>
        <strain evidence="5">BAC 15a-03b</strain>
    </source>
</reference>
<dbReference type="Pfam" id="PF01638">
    <property type="entry name" value="HxlR"/>
    <property type="match status" value="1"/>
</dbReference>
<evidence type="ECO:0000313" key="6">
    <source>
        <dbReference type="Proteomes" id="UP001064262"/>
    </source>
</evidence>
<gene>
    <name evidence="5" type="ORF">N5923_22935</name>
</gene>
<evidence type="ECO:0000313" key="5">
    <source>
        <dbReference type="EMBL" id="MCU5780355.1"/>
    </source>
</evidence>
<evidence type="ECO:0000256" key="1">
    <source>
        <dbReference type="ARBA" id="ARBA00023015"/>
    </source>
</evidence>
<dbReference type="GO" id="GO:0003677">
    <property type="term" value="F:DNA binding"/>
    <property type="evidence" value="ECO:0007669"/>
    <property type="project" value="UniProtKB-KW"/>
</dbReference>
<keyword evidence="3" id="KW-0804">Transcription</keyword>
<dbReference type="PANTHER" id="PTHR33204">
    <property type="entry name" value="TRANSCRIPTIONAL REGULATOR, MARR FAMILY"/>
    <property type="match status" value="1"/>
</dbReference>
<keyword evidence="1" id="KW-0805">Transcription regulation</keyword>
<feature type="domain" description="HTH hxlR-type" evidence="4">
    <location>
        <begin position="12"/>
        <end position="110"/>
    </location>
</feature>
<dbReference type="RefSeq" id="WP_267144490.1">
    <property type="nucleotide sequence ID" value="NZ_JAODIL010000081.1"/>
</dbReference>
<dbReference type="InterPro" id="IPR002577">
    <property type="entry name" value="HTH_HxlR"/>
</dbReference>
<organism evidence="5 6">
    <name type="scientific">Winslowiella arboricola</name>
    <dbReference type="NCBI Taxonomy" id="2978220"/>
    <lineage>
        <taxon>Bacteria</taxon>
        <taxon>Pseudomonadati</taxon>
        <taxon>Pseudomonadota</taxon>
        <taxon>Gammaproteobacteria</taxon>
        <taxon>Enterobacterales</taxon>
        <taxon>Erwiniaceae</taxon>
        <taxon>Winslowiella</taxon>
    </lineage>
</organism>
<accession>A0A9J6PV31</accession>